<evidence type="ECO:0000313" key="2">
    <source>
        <dbReference type="EMBL" id="THH04901.1"/>
    </source>
</evidence>
<dbReference type="Proteomes" id="UP000308199">
    <property type="component" value="Unassembled WGS sequence"/>
</dbReference>
<comment type="caution">
    <text evidence="2">The sequence shown here is derived from an EMBL/GenBank/DDBJ whole genome shotgun (WGS) entry which is preliminary data.</text>
</comment>
<evidence type="ECO:0008006" key="4">
    <source>
        <dbReference type="Google" id="ProtNLM"/>
    </source>
</evidence>
<dbReference type="PANTHER" id="PTHR28027">
    <property type="entry name" value="TRANSCRIPTIONAL REGULATOR MIT1"/>
    <property type="match status" value="1"/>
</dbReference>
<dbReference type="Pfam" id="PF09729">
    <property type="entry name" value="Gti1_Pac2"/>
    <property type="match status" value="1"/>
</dbReference>
<feature type="region of interest" description="Disordered" evidence="1">
    <location>
        <begin position="264"/>
        <end position="322"/>
    </location>
</feature>
<gene>
    <name evidence="2" type="ORF">EW145_g5185</name>
</gene>
<protein>
    <recommendedName>
        <fullName evidence="4">cAMP-independent regulatory protein pac2</fullName>
    </recommendedName>
</protein>
<feature type="compositionally biased region" description="Polar residues" evidence="1">
    <location>
        <begin position="309"/>
        <end position="322"/>
    </location>
</feature>
<proteinExistence type="predicted"/>
<feature type="region of interest" description="Disordered" evidence="1">
    <location>
        <begin position="390"/>
        <end position="409"/>
    </location>
</feature>
<feature type="compositionally biased region" description="Polar residues" evidence="1">
    <location>
        <begin position="398"/>
        <end position="409"/>
    </location>
</feature>
<dbReference type="InterPro" id="IPR018608">
    <property type="entry name" value="Gti1/Pac2"/>
</dbReference>
<evidence type="ECO:0000313" key="3">
    <source>
        <dbReference type="Proteomes" id="UP000308199"/>
    </source>
</evidence>
<organism evidence="2 3">
    <name type="scientific">Phellinidium pouzarii</name>
    <dbReference type="NCBI Taxonomy" id="167371"/>
    <lineage>
        <taxon>Eukaryota</taxon>
        <taxon>Fungi</taxon>
        <taxon>Dikarya</taxon>
        <taxon>Basidiomycota</taxon>
        <taxon>Agaricomycotina</taxon>
        <taxon>Agaricomycetes</taxon>
        <taxon>Hymenochaetales</taxon>
        <taxon>Hymenochaetaceae</taxon>
        <taxon>Phellinidium</taxon>
    </lineage>
</organism>
<dbReference type="OrthoDB" id="5572844at2759"/>
<dbReference type="GO" id="GO:0003677">
    <property type="term" value="F:DNA binding"/>
    <property type="evidence" value="ECO:0007669"/>
    <property type="project" value="TreeGrafter"/>
</dbReference>
<dbReference type="AlphaFoldDB" id="A0A4S4L291"/>
<reference evidence="2 3" key="1">
    <citation type="submission" date="2019-02" db="EMBL/GenBank/DDBJ databases">
        <title>Genome sequencing of the rare red list fungi Phellinidium pouzarii.</title>
        <authorList>
            <person name="Buettner E."/>
            <person name="Kellner H."/>
        </authorList>
    </citation>
    <scope>NUCLEOTIDE SEQUENCE [LARGE SCALE GENOMIC DNA]</scope>
    <source>
        <strain evidence="2 3">DSM 108285</strain>
    </source>
</reference>
<dbReference type="EMBL" id="SGPK01000303">
    <property type="protein sequence ID" value="THH04901.1"/>
    <property type="molecule type" value="Genomic_DNA"/>
</dbReference>
<name>A0A4S4L291_9AGAM</name>
<accession>A0A4S4L291</accession>
<dbReference type="PANTHER" id="PTHR28027:SF1">
    <property type="entry name" value="CAMP INDEPENDENT REGULATORY PROTEIN (AFU_ORTHOLOGUE AFUA_3G09640)"/>
    <property type="match status" value="1"/>
</dbReference>
<evidence type="ECO:0000256" key="1">
    <source>
        <dbReference type="SAM" id="MobiDB-lite"/>
    </source>
</evidence>
<keyword evidence="3" id="KW-1185">Reference proteome</keyword>
<sequence>MSVRPGDPVLIPRLAFRICHSLIYVRSNWVRHFFRLPSLFSYKGVASRSELLFFYVACPRTRDSLKAREMQSATGPGHTTHSSLHLRDANDAHVVFEAVRLGVLPLIKRRLTSDERDQLSSGNVFVWEEAEHKGGLERWTDGRRWSQSRMKGEYLFYEEKVETTEEEKQAKAARRASRNAGNPIQHVPTRRQDRPAKPDGLTKQTYSTFVYSHGSTSPRKWHVVAYFLGNDYTRLPVIESYDYLRSIRIPDGIFFSTKGLVKKTDQVPADGDDDDDYSGGSSMYDGIAYGPSSPVQSYSVPRSLENRQRSNSQHGTYSPITLYSVPSPTSSHVYNAHQPSSVAIRSPQLRMSSRDLNALPKLSSVAPLPPPGHFALHLSSSPTRINPGGYASAHYSPVHSSSPHTYQPLSSEDRRALNTFKVIL</sequence>
<feature type="region of interest" description="Disordered" evidence="1">
    <location>
        <begin position="166"/>
        <end position="202"/>
    </location>
</feature>